<dbReference type="GO" id="GO:0004343">
    <property type="term" value="F:glucosamine 6-phosphate N-acetyltransferase activity"/>
    <property type="evidence" value="ECO:0007669"/>
    <property type="project" value="TreeGrafter"/>
</dbReference>
<evidence type="ECO:0000313" key="3">
    <source>
        <dbReference type="Proteomes" id="UP000033434"/>
    </source>
</evidence>
<proteinExistence type="predicted"/>
<dbReference type="PANTHER" id="PTHR13355:SF11">
    <property type="entry name" value="GLUCOSAMINE 6-PHOSPHATE N-ACETYLTRANSFERASE"/>
    <property type="match status" value="1"/>
</dbReference>
<dbReference type="InterPro" id="IPR000182">
    <property type="entry name" value="GNAT_dom"/>
</dbReference>
<dbReference type="Gene3D" id="3.40.630.30">
    <property type="match status" value="1"/>
</dbReference>
<dbReference type="PANTHER" id="PTHR13355">
    <property type="entry name" value="GLUCOSAMINE 6-PHOSPHATE N-ACETYLTRANSFERASE"/>
    <property type="match status" value="1"/>
</dbReference>
<protein>
    <recommendedName>
        <fullName evidence="1">N-acetyltransferase domain-containing protein</fullName>
    </recommendedName>
</protein>
<dbReference type="SUPFAM" id="SSF55729">
    <property type="entry name" value="Acyl-CoA N-acyltransferases (Nat)"/>
    <property type="match status" value="1"/>
</dbReference>
<dbReference type="RefSeq" id="WP_080928398.1">
    <property type="nucleotide sequence ID" value="NZ_AUXW01000162.1"/>
</dbReference>
<dbReference type="InterPro" id="IPR039143">
    <property type="entry name" value="GNPNAT1-like"/>
</dbReference>
<dbReference type="PATRIC" id="fig|1129367.4.peg.3576"/>
<comment type="caution">
    <text evidence="2">The sequence shown here is derived from an EMBL/GenBank/DDBJ whole genome shotgun (WGS) entry which is preliminary data.</text>
</comment>
<reference evidence="2 3" key="1">
    <citation type="journal article" date="2015" name="BMC Genomics">
        <title>Genome mining reveals unlocked bioactive potential of marine Gram-negative bacteria.</title>
        <authorList>
            <person name="Machado H."/>
            <person name="Sonnenschein E.C."/>
            <person name="Melchiorsen J."/>
            <person name="Gram L."/>
        </authorList>
    </citation>
    <scope>NUCLEOTIDE SEQUENCE [LARGE SCALE GENOMIC DNA]</scope>
    <source>
        <strain evidence="2 3">S4054</strain>
    </source>
</reference>
<feature type="domain" description="N-acetyltransferase" evidence="1">
    <location>
        <begin position="20"/>
        <end position="165"/>
    </location>
</feature>
<evidence type="ECO:0000259" key="1">
    <source>
        <dbReference type="PROSITE" id="PS51186"/>
    </source>
</evidence>
<dbReference type="EMBL" id="AUXW01000162">
    <property type="protein sequence ID" value="KKE82492.1"/>
    <property type="molecule type" value="Genomic_DNA"/>
</dbReference>
<dbReference type="PROSITE" id="PS51186">
    <property type="entry name" value="GNAT"/>
    <property type="match status" value="1"/>
</dbReference>
<dbReference type="InterPro" id="IPR016181">
    <property type="entry name" value="Acyl_CoA_acyltransferase"/>
</dbReference>
<gene>
    <name evidence="2" type="ORF">N479_17960</name>
</gene>
<name>A0A0F6A8E8_9GAMM</name>
<dbReference type="AlphaFoldDB" id="A0A0F6A8E8"/>
<accession>A0A0F6A8E8</accession>
<sequence>MAVRVQKICHDSGGKHSGVVSIDEYELVIGTGRELIEHACNIRYEVFTKEQHIATELDHDGLDDESLHVLVSTKGKAVATARLTLGANQQSSMTRVAVLKAHRSQGIATTVVSALIEHAKTLNIASIKIQAHSYLRQFYEKLGFKFIKEVEAVCGHQLIEMQLTL</sequence>
<dbReference type="CDD" id="cd04301">
    <property type="entry name" value="NAT_SF"/>
    <property type="match status" value="1"/>
</dbReference>
<evidence type="ECO:0000313" key="2">
    <source>
        <dbReference type="EMBL" id="KKE82492.1"/>
    </source>
</evidence>
<organism evidence="2 3">
    <name type="scientific">Pseudoalteromonas luteoviolacea S4054</name>
    <dbReference type="NCBI Taxonomy" id="1129367"/>
    <lineage>
        <taxon>Bacteria</taxon>
        <taxon>Pseudomonadati</taxon>
        <taxon>Pseudomonadota</taxon>
        <taxon>Gammaproteobacteria</taxon>
        <taxon>Alteromonadales</taxon>
        <taxon>Pseudoalteromonadaceae</taxon>
        <taxon>Pseudoalteromonas</taxon>
    </lineage>
</organism>
<dbReference type="Proteomes" id="UP000033434">
    <property type="component" value="Unassembled WGS sequence"/>
</dbReference>
<dbReference type="Pfam" id="PF13673">
    <property type="entry name" value="Acetyltransf_10"/>
    <property type="match status" value="1"/>
</dbReference>